<organism evidence="1 2">
    <name type="scientific">Candidatus Clostridium eludens</name>
    <dbReference type="NCBI Taxonomy" id="3381663"/>
    <lineage>
        <taxon>Bacteria</taxon>
        <taxon>Bacillati</taxon>
        <taxon>Bacillota</taxon>
        <taxon>Clostridia</taxon>
        <taxon>Eubacteriales</taxon>
        <taxon>Clostridiaceae</taxon>
        <taxon>Clostridium</taxon>
    </lineage>
</organism>
<reference evidence="1 2" key="1">
    <citation type="submission" date="2024-11" db="EMBL/GenBank/DDBJ databases">
        <authorList>
            <person name="Heng Y.C."/>
            <person name="Lim A.C.H."/>
            <person name="Lee J.K.Y."/>
            <person name="Kittelmann S."/>
        </authorList>
    </citation>
    <scope>NUCLEOTIDE SEQUENCE [LARGE SCALE GENOMIC DNA]</scope>
    <source>
        <strain evidence="1 2">WILCCON 0269</strain>
    </source>
</reference>
<proteinExistence type="predicted"/>
<evidence type="ECO:0000313" key="2">
    <source>
        <dbReference type="Proteomes" id="UP001623660"/>
    </source>
</evidence>
<dbReference type="Proteomes" id="UP001623660">
    <property type="component" value="Unassembled WGS sequence"/>
</dbReference>
<name>A0ABW8SNU1_9CLOT</name>
<dbReference type="RefSeq" id="WP_406792987.1">
    <property type="nucleotide sequence ID" value="NZ_JBJHZX010000023.1"/>
</dbReference>
<protein>
    <submittedName>
        <fullName evidence="1">Uncharacterized protein</fullName>
    </submittedName>
</protein>
<sequence length="114" mass="13874">MEMYIRSDNLDRHKEAFKTDITKKYKEYLLTELNQYICDNVSYETTSLKEYMCSLDNFKIYFEGSYIYYDGSLDCFIIKYIFDGKFYKQETFEYEIRDKDIVYSCVDYSFEEGG</sequence>
<comment type="caution">
    <text evidence="1">The sequence shown here is derived from an EMBL/GenBank/DDBJ whole genome shotgun (WGS) entry which is preliminary data.</text>
</comment>
<keyword evidence="2" id="KW-1185">Reference proteome</keyword>
<gene>
    <name evidence="1" type="ORF">ACJDU8_15125</name>
</gene>
<accession>A0ABW8SNU1</accession>
<dbReference type="EMBL" id="JBJHZX010000023">
    <property type="protein sequence ID" value="MFL0196881.1"/>
    <property type="molecule type" value="Genomic_DNA"/>
</dbReference>
<evidence type="ECO:0000313" key="1">
    <source>
        <dbReference type="EMBL" id="MFL0196881.1"/>
    </source>
</evidence>